<feature type="transmembrane region" description="Helical" evidence="1">
    <location>
        <begin position="174"/>
        <end position="196"/>
    </location>
</feature>
<keyword evidence="1" id="KW-1133">Transmembrane helix</keyword>
<proteinExistence type="predicted"/>
<feature type="transmembrane region" description="Helical" evidence="1">
    <location>
        <begin position="110"/>
        <end position="130"/>
    </location>
</feature>
<keyword evidence="3" id="KW-1185">Reference proteome</keyword>
<name>A0A812B9W8_ACAPH</name>
<keyword evidence="1" id="KW-0472">Membrane</keyword>
<dbReference type="EMBL" id="CAHIKZ030000455">
    <property type="protein sequence ID" value="CAE1175212.1"/>
    <property type="molecule type" value="Genomic_DNA"/>
</dbReference>
<feature type="transmembrane region" description="Helical" evidence="1">
    <location>
        <begin position="142"/>
        <end position="162"/>
    </location>
</feature>
<feature type="transmembrane region" description="Helical" evidence="1">
    <location>
        <begin position="76"/>
        <end position="98"/>
    </location>
</feature>
<evidence type="ECO:0000313" key="2">
    <source>
        <dbReference type="EMBL" id="CAE1175212.1"/>
    </source>
</evidence>
<protein>
    <submittedName>
        <fullName evidence="2">Uncharacterized protein</fullName>
    </submittedName>
</protein>
<keyword evidence="1" id="KW-0812">Transmembrane</keyword>
<dbReference type="Proteomes" id="UP000597762">
    <property type="component" value="Unassembled WGS sequence"/>
</dbReference>
<evidence type="ECO:0000313" key="3">
    <source>
        <dbReference type="Proteomes" id="UP000597762"/>
    </source>
</evidence>
<dbReference type="AlphaFoldDB" id="A0A812B9W8"/>
<reference evidence="2" key="1">
    <citation type="submission" date="2021-01" db="EMBL/GenBank/DDBJ databases">
        <authorList>
            <person name="Li R."/>
            <person name="Bekaert M."/>
        </authorList>
    </citation>
    <scope>NUCLEOTIDE SEQUENCE</scope>
    <source>
        <strain evidence="2">Farmed</strain>
    </source>
</reference>
<evidence type="ECO:0000256" key="1">
    <source>
        <dbReference type="SAM" id="Phobius"/>
    </source>
</evidence>
<gene>
    <name evidence="2" type="ORF">SPHA_13502</name>
</gene>
<feature type="transmembrane region" description="Helical" evidence="1">
    <location>
        <begin position="43"/>
        <end position="64"/>
    </location>
</feature>
<organism evidence="2 3">
    <name type="scientific">Acanthosepion pharaonis</name>
    <name type="common">Pharaoh cuttlefish</name>
    <name type="synonym">Sepia pharaonis</name>
    <dbReference type="NCBI Taxonomy" id="158019"/>
    <lineage>
        <taxon>Eukaryota</taxon>
        <taxon>Metazoa</taxon>
        <taxon>Spiralia</taxon>
        <taxon>Lophotrochozoa</taxon>
        <taxon>Mollusca</taxon>
        <taxon>Cephalopoda</taxon>
        <taxon>Coleoidea</taxon>
        <taxon>Decapodiformes</taxon>
        <taxon>Sepiida</taxon>
        <taxon>Sepiina</taxon>
        <taxon>Sepiidae</taxon>
        <taxon>Acanthosepion</taxon>
    </lineage>
</organism>
<comment type="caution">
    <text evidence="2">The sequence shown here is derived from an EMBL/GenBank/DDBJ whole genome shotgun (WGS) entry which is preliminary data.</text>
</comment>
<accession>A0A812B9W8</accession>
<sequence>MPGAHTLKSLNLASIFCLPNYFCFSYTNCQSCSFTFVPLSPPLLLFFISFFFIFLFLASLSLSFSLSSNLPFNFPIILFIIADFNSYFTYVFFLSYLFPLSLSLPPCLSLPSYLFLSAALHSFFSLLLSFSFSFKLHFYCSYFYLSLPSSLFIIISIYPYNINDCYSILISSHVLPLFLPIYLFLFIFPISLTIFLRSSFSFSLFKHYYYS</sequence>